<evidence type="ECO:0000313" key="2">
    <source>
        <dbReference type="EMBL" id="KYD21380.1"/>
    </source>
</evidence>
<protein>
    <recommendedName>
        <fullName evidence="4">Type II secretion system protein GspF domain-containing protein</fullName>
    </recommendedName>
</protein>
<keyword evidence="1" id="KW-1133">Transmembrane helix</keyword>
<feature type="transmembrane region" description="Helical" evidence="1">
    <location>
        <begin position="264"/>
        <end position="282"/>
    </location>
</feature>
<keyword evidence="1" id="KW-0812">Transmembrane</keyword>
<evidence type="ECO:0008006" key="4">
    <source>
        <dbReference type="Google" id="ProtNLM"/>
    </source>
</evidence>
<dbReference type="Proteomes" id="UP000075683">
    <property type="component" value="Unassembled WGS sequence"/>
</dbReference>
<evidence type="ECO:0000256" key="1">
    <source>
        <dbReference type="SAM" id="Phobius"/>
    </source>
</evidence>
<accession>A0A150M9X8</accession>
<gene>
    <name evidence="2" type="ORF">B4135_1660</name>
</gene>
<reference evidence="2 3" key="1">
    <citation type="submission" date="2016-01" db="EMBL/GenBank/DDBJ databases">
        <title>Draft Genome Sequences of Seven Thermophilic Sporeformers Isolated from Foods.</title>
        <authorList>
            <person name="Berendsen E.M."/>
            <person name="Wells-Bennik M.H."/>
            <person name="Krawcyk A.O."/>
            <person name="De Jong A."/>
            <person name="Holsappel S."/>
            <person name="Eijlander R.T."/>
            <person name="Kuipers O.P."/>
        </authorList>
    </citation>
    <scope>NUCLEOTIDE SEQUENCE [LARGE SCALE GENOMIC DNA]</scope>
    <source>
        <strain evidence="2 3">B4135</strain>
    </source>
</reference>
<dbReference type="PATRIC" id="fig|301148.3.peg.1880"/>
<dbReference type="OrthoDB" id="2372376at2"/>
<dbReference type="EMBL" id="LQYT01000020">
    <property type="protein sequence ID" value="KYD21380.1"/>
    <property type="molecule type" value="Genomic_DNA"/>
</dbReference>
<comment type="caution">
    <text evidence="2">The sequence shown here is derived from an EMBL/GenBank/DDBJ whole genome shotgun (WGS) entry which is preliminary data.</text>
</comment>
<feature type="transmembrane region" description="Helical" evidence="1">
    <location>
        <begin position="294"/>
        <end position="320"/>
    </location>
</feature>
<feature type="transmembrane region" description="Helical" evidence="1">
    <location>
        <begin position="87"/>
        <end position="108"/>
    </location>
</feature>
<keyword evidence="1" id="KW-0472">Membrane</keyword>
<evidence type="ECO:0000313" key="3">
    <source>
        <dbReference type="Proteomes" id="UP000075683"/>
    </source>
</evidence>
<proteinExistence type="predicted"/>
<feature type="transmembrane region" description="Helical" evidence="1">
    <location>
        <begin position="114"/>
        <end position="132"/>
    </location>
</feature>
<organism evidence="2 3">
    <name type="scientific">Caldibacillus debilis</name>
    <dbReference type="NCBI Taxonomy" id="301148"/>
    <lineage>
        <taxon>Bacteria</taxon>
        <taxon>Bacillati</taxon>
        <taxon>Bacillota</taxon>
        <taxon>Bacilli</taxon>
        <taxon>Bacillales</taxon>
        <taxon>Bacillaceae</taxon>
        <taxon>Caldibacillus</taxon>
    </lineage>
</organism>
<dbReference type="STRING" id="301148.B4135_1660"/>
<dbReference type="AlphaFoldDB" id="A0A150M9X8"/>
<dbReference type="RefSeq" id="WP_061568262.1">
    <property type="nucleotide sequence ID" value="NZ_LQYT01000020.1"/>
</dbReference>
<feature type="transmembrane region" description="Helical" evidence="1">
    <location>
        <begin position="12"/>
        <end position="29"/>
    </location>
</feature>
<sequence length="327" mass="38405">MENIINWFLGSSIRYLLYGLLILAGLWTSKQIMLSTLKLRYAEWKYRYRIRRIQSQTDISHAPSYRHPLTRHLFLLLRTVKDERNDYDVPAFLMLSCLFGFGAWMIVFLILDDIVISFVIGVLVSIIPYLYLRLRLNNLRHMMSTEFLNIVQLITQNYNAQHYDMYHALIETQKEIKNKTMRKVIVKLISDLQVARSEKELRESIQVFTYTAGTSWSKRLGSIILKAYLYDENVLNALMTLSKQMEQTEEMLEEEKSETLDHVYNGYLTLPIFIASLFLGYFTSGAQDWWKLQFGFSPTLFTFILSVVSVVFSLIIALFLKHPKNDL</sequence>
<name>A0A150M9X8_9BACI</name>